<gene>
    <name evidence="8" type="ORF">VSDG_01471</name>
</gene>
<feature type="compositionally biased region" description="Polar residues" evidence="6">
    <location>
        <begin position="280"/>
        <end position="293"/>
    </location>
</feature>
<dbReference type="GO" id="GO:0000435">
    <property type="term" value="P:positive regulation of transcription from RNA polymerase II promoter by galactose"/>
    <property type="evidence" value="ECO:0007669"/>
    <property type="project" value="TreeGrafter"/>
</dbReference>
<comment type="caution">
    <text evidence="8">The sequence shown here is derived from an EMBL/GenBank/DDBJ whole genome shotgun (WGS) entry which is preliminary data.</text>
</comment>
<dbReference type="InterPro" id="IPR036864">
    <property type="entry name" value="Zn2-C6_fun-type_DNA-bd_sf"/>
</dbReference>
<evidence type="ECO:0000256" key="2">
    <source>
        <dbReference type="ARBA" id="ARBA00023015"/>
    </source>
</evidence>
<evidence type="ECO:0000256" key="6">
    <source>
        <dbReference type="SAM" id="MobiDB-lite"/>
    </source>
</evidence>
<evidence type="ECO:0000313" key="9">
    <source>
        <dbReference type="Proteomes" id="UP000284375"/>
    </source>
</evidence>
<dbReference type="GO" id="GO:0000981">
    <property type="term" value="F:DNA-binding transcription factor activity, RNA polymerase II-specific"/>
    <property type="evidence" value="ECO:0007669"/>
    <property type="project" value="InterPro"/>
</dbReference>
<dbReference type="PANTHER" id="PTHR47424">
    <property type="entry name" value="REGULATORY PROTEIN GAL4"/>
    <property type="match status" value="1"/>
</dbReference>
<dbReference type="STRING" id="252740.A0A423WJ76"/>
<dbReference type="CDD" id="cd12148">
    <property type="entry name" value="fungal_TF_MHR"/>
    <property type="match status" value="1"/>
</dbReference>
<evidence type="ECO:0000256" key="3">
    <source>
        <dbReference type="ARBA" id="ARBA00023163"/>
    </source>
</evidence>
<feature type="region of interest" description="Disordered" evidence="6">
    <location>
        <begin position="262"/>
        <end position="303"/>
    </location>
</feature>
<evidence type="ECO:0000313" key="8">
    <source>
        <dbReference type="EMBL" id="ROW03368.1"/>
    </source>
</evidence>
<dbReference type="PROSITE" id="PS50048">
    <property type="entry name" value="ZN2_CY6_FUNGAL_2"/>
    <property type="match status" value="1"/>
</dbReference>
<dbReference type="Pfam" id="PF04082">
    <property type="entry name" value="Fungal_trans"/>
    <property type="match status" value="1"/>
</dbReference>
<dbReference type="InterPro" id="IPR007219">
    <property type="entry name" value="XnlR_reg_dom"/>
</dbReference>
<dbReference type="PANTHER" id="PTHR47424:SF5">
    <property type="entry name" value="ZN(II)2CYS6 TRANSCRIPTION FACTOR (EUROFUNG)"/>
    <property type="match status" value="1"/>
</dbReference>
<evidence type="ECO:0000256" key="4">
    <source>
        <dbReference type="ARBA" id="ARBA00023242"/>
    </source>
</evidence>
<evidence type="ECO:0000259" key="7">
    <source>
        <dbReference type="PROSITE" id="PS50048"/>
    </source>
</evidence>
<protein>
    <recommendedName>
        <fullName evidence="7">Zn(2)-C6 fungal-type domain-containing protein</fullName>
    </recommendedName>
</protein>
<sequence>MPIGMTGGAMGIGPGAALTSTPRHPSQSAGSPVSAVGSNSAHPSPLPYNPNHDAAHSSRTFNRSSLSGGPTATPASATVGGKRKQDGGLEDASLKQRSKRNRYISIAWYVNALLSYAPHNSSAMAFNECKRRKIKCNGETPCQRCGNLNLSCLYAPNCCSNNFKDSDEFREMSDTVARLQEQVDALFQNMNSLRQETLRLAPIQDRVLPLPTAASVTPSPSNTMSSMHKPDLPPIRAPMLFRGPTSASFTVDVAKNTLHNMGYANTEGPEDNGMAMEDASGTSPLPSRPSVSETPKPLPQEPLWDFDRDEMVRLCRFHEEEVGIMYPVVNINDVINHANNLANWMESVKKRGLAASGVGQGEGLNDIKTLTLKIIMCCALTVEEHGYSAKALRIWDSIQPIADKMLMSDPSDLANLPFLALVGGYRFLSNDEVLAWRVMGQVARLCLEMGIHRREVIAKIEGEQKRKNAINTFWSAYVLDRRWSFGTGFPFVVHDDKIDPQLPYPEDYPYLSSMITFSKLGTKIWKLVDYFDSVLIRDLKPEDFESLDREILEWYETIPEDIKITGLSHQLPSPSTPSYNIERLQIWTRLRLNQIRIWLYTPVLHSASSIEKNSVLAQRAVDLSKETIRYLTILNTHTDVYRRIQVFYHHFLTSAIAVLFLASTHAPLRFSAQCREEFFMALELIKDMSAKSWVSQRLWRTVKSLEAYAPRLGLLQDDDPRQRESVALTMAGMARGRASQPPPAITTHRHSSVSSSGHQPTPSPGMMSNHGGHQHRTPSRVGSLTPRGGGHGAAAGGRDSPRTTTPGVGGGGALALGPHAGRTAAPPDDPDNGLRLSTEMSRMFEGFANGGAAHGSQFGGSNHVTTQVDRGTSFAATAPNGSTGGLSGAHGELDDQTLMLQQDRTGPWDRRVLLSGPFVNTKQRQRPSALLACLRGRGLAPVAGPLCPGLICPGKLRSVSC</sequence>
<dbReference type="GO" id="GO:0006351">
    <property type="term" value="P:DNA-templated transcription"/>
    <property type="evidence" value="ECO:0007669"/>
    <property type="project" value="InterPro"/>
</dbReference>
<dbReference type="InterPro" id="IPR051127">
    <property type="entry name" value="Fungal_SecMet_Regulators"/>
</dbReference>
<dbReference type="GO" id="GO:0000978">
    <property type="term" value="F:RNA polymerase II cis-regulatory region sequence-specific DNA binding"/>
    <property type="evidence" value="ECO:0007669"/>
    <property type="project" value="TreeGrafter"/>
</dbReference>
<feature type="domain" description="Zn(2)-C6 fungal-type" evidence="7">
    <location>
        <begin position="125"/>
        <end position="154"/>
    </location>
</feature>
<dbReference type="Pfam" id="PF00172">
    <property type="entry name" value="Zn_clus"/>
    <property type="match status" value="1"/>
</dbReference>
<dbReference type="Gene3D" id="4.10.240.10">
    <property type="entry name" value="Zn(2)-C6 fungal-type DNA-binding domain"/>
    <property type="match status" value="1"/>
</dbReference>
<accession>A0A423WJ76</accession>
<keyword evidence="2" id="KW-0805">Transcription regulation</keyword>
<dbReference type="Proteomes" id="UP000284375">
    <property type="component" value="Unassembled WGS sequence"/>
</dbReference>
<keyword evidence="1" id="KW-0479">Metal-binding</keyword>
<reference evidence="8 9" key="1">
    <citation type="submission" date="2015-09" db="EMBL/GenBank/DDBJ databases">
        <title>Host preference determinants of Valsa canker pathogens revealed by comparative genomics.</title>
        <authorList>
            <person name="Yin Z."/>
            <person name="Huang L."/>
        </authorList>
    </citation>
    <scope>NUCLEOTIDE SEQUENCE [LARGE SCALE GENOMIC DNA]</scope>
    <source>
        <strain evidence="8 9">YSFL</strain>
    </source>
</reference>
<evidence type="ECO:0000256" key="1">
    <source>
        <dbReference type="ARBA" id="ARBA00022723"/>
    </source>
</evidence>
<feature type="coiled-coil region" evidence="5">
    <location>
        <begin position="169"/>
        <end position="196"/>
    </location>
</feature>
<keyword evidence="9" id="KW-1185">Reference proteome</keyword>
<feature type="region of interest" description="Disordered" evidence="6">
    <location>
        <begin position="733"/>
        <end position="836"/>
    </location>
</feature>
<dbReference type="GO" id="GO:0005634">
    <property type="term" value="C:nucleus"/>
    <property type="evidence" value="ECO:0007669"/>
    <property type="project" value="TreeGrafter"/>
</dbReference>
<organism evidence="8 9">
    <name type="scientific">Cytospora chrysosperma</name>
    <name type="common">Cytospora canker fungus</name>
    <name type="synonym">Sphaeria chrysosperma</name>
    <dbReference type="NCBI Taxonomy" id="252740"/>
    <lineage>
        <taxon>Eukaryota</taxon>
        <taxon>Fungi</taxon>
        <taxon>Dikarya</taxon>
        <taxon>Ascomycota</taxon>
        <taxon>Pezizomycotina</taxon>
        <taxon>Sordariomycetes</taxon>
        <taxon>Sordariomycetidae</taxon>
        <taxon>Diaporthales</taxon>
        <taxon>Cytosporaceae</taxon>
        <taxon>Cytospora</taxon>
    </lineage>
</organism>
<dbReference type="SMART" id="SM00906">
    <property type="entry name" value="Fungal_trans"/>
    <property type="match status" value="1"/>
</dbReference>
<feature type="region of interest" description="Disordered" evidence="6">
    <location>
        <begin position="1"/>
        <end position="95"/>
    </location>
</feature>
<dbReference type="SUPFAM" id="SSF57701">
    <property type="entry name" value="Zn2/Cys6 DNA-binding domain"/>
    <property type="match status" value="1"/>
</dbReference>
<keyword evidence="4" id="KW-0539">Nucleus</keyword>
<name>A0A423WJ76_CYTCH</name>
<keyword evidence="3" id="KW-0804">Transcription</keyword>
<dbReference type="CDD" id="cd00067">
    <property type="entry name" value="GAL4"/>
    <property type="match status" value="1"/>
</dbReference>
<feature type="compositionally biased region" description="Gly residues" evidence="6">
    <location>
        <begin position="1"/>
        <end position="14"/>
    </location>
</feature>
<dbReference type="OrthoDB" id="3971593at2759"/>
<dbReference type="AlphaFoldDB" id="A0A423WJ76"/>
<evidence type="ECO:0000256" key="5">
    <source>
        <dbReference type="SAM" id="Coils"/>
    </source>
</evidence>
<dbReference type="EMBL" id="LJZO01000003">
    <property type="protein sequence ID" value="ROW03368.1"/>
    <property type="molecule type" value="Genomic_DNA"/>
</dbReference>
<feature type="compositionally biased region" description="Polar residues" evidence="6">
    <location>
        <begin position="57"/>
        <end position="76"/>
    </location>
</feature>
<dbReference type="GO" id="GO:0008270">
    <property type="term" value="F:zinc ion binding"/>
    <property type="evidence" value="ECO:0007669"/>
    <property type="project" value="InterPro"/>
</dbReference>
<dbReference type="InterPro" id="IPR001138">
    <property type="entry name" value="Zn2Cys6_DnaBD"/>
</dbReference>
<feature type="compositionally biased region" description="Polar residues" evidence="6">
    <location>
        <begin position="18"/>
        <end position="42"/>
    </location>
</feature>
<proteinExistence type="predicted"/>
<keyword evidence="5" id="KW-0175">Coiled coil</keyword>